<dbReference type="Proteomes" id="UP001152797">
    <property type="component" value="Unassembled WGS sequence"/>
</dbReference>
<organism evidence="2">
    <name type="scientific">Cladocopium goreaui</name>
    <dbReference type="NCBI Taxonomy" id="2562237"/>
    <lineage>
        <taxon>Eukaryota</taxon>
        <taxon>Sar</taxon>
        <taxon>Alveolata</taxon>
        <taxon>Dinophyceae</taxon>
        <taxon>Suessiales</taxon>
        <taxon>Symbiodiniaceae</taxon>
        <taxon>Cladocopium</taxon>
    </lineage>
</organism>
<reference evidence="3" key="2">
    <citation type="submission" date="2024-04" db="EMBL/GenBank/DDBJ databases">
        <authorList>
            <person name="Chen Y."/>
            <person name="Shah S."/>
            <person name="Dougan E. K."/>
            <person name="Thang M."/>
            <person name="Chan C."/>
        </authorList>
    </citation>
    <scope>NUCLEOTIDE SEQUENCE [LARGE SCALE GENOMIC DNA]</scope>
</reference>
<protein>
    <submittedName>
        <fullName evidence="2">Uncharacterized protein</fullName>
    </submittedName>
</protein>
<feature type="compositionally biased region" description="Basic residues" evidence="1">
    <location>
        <begin position="317"/>
        <end position="326"/>
    </location>
</feature>
<proteinExistence type="predicted"/>
<sequence length="387" mass="42568">MGRAKGSVELVLNKEQVDEVCGYINVSIPETVKGAMGAAPEKTFNEYATKSKSLQKELICEHVWALKPLALVAPAMPVHNDSLFAVLRRVVGKEDQLPDGLIWLLVYDLKALMQFTRKTWRKSRESMKGEKGWPAWVHGQPGMLDLFETMKPFLDDDVGKSWGIDSAGIQAQKSPCRKDTRPPSPAAGLGIDQDEEKGKREDKDMPSAQQSRQKILKDLEGKFIEILDDPPGDNLADADDKEAAVGPRPDVNDAMKAAALTPEPAFVEEVHKELDSKDIATAHPTGQKRLQADLKQPAAKSQPKKKAKSTHGDKPKFLMKKHKRKGQSGEIMVAAIHCNSTGKQVAQLSSNANPDCENLVGKMVRQLNEGKQTLESVIQELNDLKGS</sequence>
<evidence type="ECO:0000313" key="3">
    <source>
        <dbReference type="EMBL" id="CAL1165323.1"/>
    </source>
</evidence>
<dbReference type="EMBL" id="CAMXCT020005292">
    <property type="protein sequence ID" value="CAL1165323.1"/>
    <property type="molecule type" value="Genomic_DNA"/>
</dbReference>
<dbReference type="EMBL" id="CAMXCT030005292">
    <property type="protein sequence ID" value="CAL4799260.1"/>
    <property type="molecule type" value="Genomic_DNA"/>
</dbReference>
<dbReference type="AlphaFoldDB" id="A0A9P1DKU4"/>
<name>A0A9P1DKU4_9DINO</name>
<evidence type="ECO:0000256" key="1">
    <source>
        <dbReference type="SAM" id="MobiDB-lite"/>
    </source>
</evidence>
<accession>A0A9P1DKU4</accession>
<feature type="compositionally biased region" description="Basic and acidic residues" evidence="1">
    <location>
        <begin position="196"/>
        <end position="205"/>
    </location>
</feature>
<dbReference type="EMBL" id="CAMXCT010005292">
    <property type="protein sequence ID" value="CAI4011948.1"/>
    <property type="molecule type" value="Genomic_DNA"/>
</dbReference>
<keyword evidence="4" id="KW-1185">Reference proteome</keyword>
<feature type="region of interest" description="Disordered" evidence="1">
    <location>
        <begin position="226"/>
        <end position="248"/>
    </location>
</feature>
<evidence type="ECO:0000313" key="2">
    <source>
        <dbReference type="EMBL" id="CAI4011948.1"/>
    </source>
</evidence>
<comment type="caution">
    <text evidence="2">The sequence shown here is derived from an EMBL/GenBank/DDBJ whole genome shotgun (WGS) entry which is preliminary data.</text>
</comment>
<gene>
    <name evidence="2" type="ORF">C1SCF055_LOCUS37063</name>
</gene>
<feature type="region of interest" description="Disordered" evidence="1">
    <location>
        <begin position="169"/>
        <end position="212"/>
    </location>
</feature>
<feature type="compositionally biased region" description="Acidic residues" evidence="1">
    <location>
        <begin position="226"/>
        <end position="240"/>
    </location>
</feature>
<reference evidence="2" key="1">
    <citation type="submission" date="2022-10" db="EMBL/GenBank/DDBJ databases">
        <authorList>
            <person name="Chen Y."/>
            <person name="Dougan E. K."/>
            <person name="Chan C."/>
            <person name="Rhodes N."/>
            <person name="Thang M."/>
        </authorList>
    </citation>
    <scope>NUCLEOTIDE SEQUENCE</scope>
</reference>
<evidence type="ECO:0000313" key="4">
    <source>
        <dbReference type="Proteomes" id="UP001152797"/>
    </source>
</evidence>
<feature type="region of interest" description="Disordered" evidence="1">
    <location>
        <begin position="279"/>
        <end position="326"/>
    </location>
</feature>